<organism evidence="2 3">
    <name type="scientific">Leucosporidium creatinivorum</name>
    <dbReference type="NCBI Taxonomy" id="106004"/>
    <lineage>
        <taxon>Eukaryota</taxon>
        <taxon>Fungi</taxon>
        <taxon>Dikarya</taxon>
        <taxon>Basidiomycota</taxon>
        <taxon>Pucciniomycotina</taxon>
        <taxon>Microbotryomycetes</taxon>
        <taxon>Leucosporidiales</taxon>
        <taxon>Leucosporidium</taxon>
    </lineage>
</organism>
<accession>A0A1Y2FWA0</accession>
<keyword evidence="1" id="KW-0175">Coiled coil</keyword>
<dbReference type="InParanoid" id="A0A1Y2FWA0"/>
<protein>
    <submittedName>
        <fullName evidence="2">Uncharacterized protein</fullName>
    </submittedName>
</protein>
<reference evidence="2 3" key="1">
    <citation type="submission" date="2016-07" db="EMBL/GenBank/DDBJ databases">
        <title>Pervasive Adenine N6-methylation of Active Genes in Fungi.</title>
        <authorList>
            <consortium name="DOE Joint Genome Institute"/>
            <person name="Mondo S.J."/>
            <person name="Dannebaum R.O."/>
            <person name="Kuo R.C."/>
            <person name="Labutti K."/>
            <person name="Haridas S."/>
            <person name="Kuo A."/>
            <person name="Salamov A."/>
            <person name="Ahrendt S.R."/>
            <person name="Lipzen A."/>
            <person name="Sullivan W."/>
            <person name="Andreopoulos W.B."/>
            <person name="Clum A."/>
            <person name="Lindquist E."/>
            <person name="Daum C."/>
            <person name="Ramamoorthy G.K."/>
            <person name="Gryganskyi A."/>
            <person name="Culley D."/>
            <person name="Magnuson J.K."/>
            <person name="James T.Y."/>
            <person name="O'Malley M.A."/>
            <person name="Stajich J.E."/>
            <person name="Spatafora J.W."/>
            <person name="Visel A."/>
            <person name="Grigoriev I.V."/>
        </authorList>
    </citation>
    <scope>NUCLEOTIDE SEQUENCE [LARGE SCALE GENOMIC DNA]</scope>
    <source>
        <strain evidence="2 3">62-1032</strain>
    </source>
</reference>
<evidence type="ECO:0000313" key="2">
    <source>
        <dbReference type="EMBL" id="ORY88251.1"/>
    </source>
</evidence>
<name>A0A1Y2FWA0_9BASI</name>
<dbReference type="AlphaFoldDB" id="A0A1Y2FWA0"/>
<gene>
    <name evidence="2" type="ORF">BCR35DRAFT_330128</name>
</gene>
<sequence length="221" mass="25177">MSNVLTTDNVAASSAEKRLLEIRAHLTPSEILDRDALQAYHQRLEKIWFECPAMFVQAASSTSVQRALIHAEIRRDIDRLKREVDEAVRKYRRQVHRDQRDLLKELNRQIDEHEGSSALKDACREVLKDPPGFDADLTALDISFHTQKAAKSCQALLKLMDSIVQHPPRRRSSSMNMQTPLQDHSLAKAERREVLVGVSGNHAGSHDAYTTTRMAARYGWQ</sequence>
<dbReference type="Proteomes" id="UP000193467">
    <property type="component" value="Unassembled WGS sequence"/>
</dbReference>
<feature type="coiled-coil region" evidence="1">
    <location>
        <begin position="70"/>
        <end position="116"/>
    </location>
</feature>
<proteinExistence type="predicted"/>
<evidence type="ECO:0000256" key="1">
    <source>
        <dbReference type="SAM" id="Coils"/>
    </source>
</evidence>
<evidence type="ECO:0000313" key="3">
    <source>
        <dbReference type="Proteomes" id="UP000193467"/>
    </source>
</evidence>
<comment type="caution">
    <text evidence="2">The sequence shown here is derived from an EMBL/GenBank/DDBJ whole genome shotgun (WGS) entry which is preliminary data.</text>
</comment>
<keyword evidence="3" id="KW-1185">Reference proteome</keyword>
<dbReference type="EMBL" id="MCGR01000011">
    <property type="protein sequence ID" value="ORY88251.1"/>
    <property type="molecule type" value="Genomic_DNA"/>
</dbReference>